<dbReference type="GO" id="GO:0015344">
    <property type="term" value="F:siderophore uptake transmembrane transporter activity"/>
    <property type="evidence" value="ECO:0007669"/>
    <property type="project" value="TreeGrafter"/>
</dbReference>
<dbReference type="Gene3D" id="2.170.130.10">
    <property type="entry name" value="TonB-dependent receptor, plug domain"/>
    <property type="match status" value="1"/>
</dbReference>
<dbReference type="RefSeq" id="WP_066918312.1">
    <property type="nucleotide sequence ID" value="NZ_CP011971.1"/>
</dbReference>
<evidence type="ECO:0000256" key="10">
    <source>
        <dbReference type="SAM" id="SignalP"/>
    </source>
</evidence>
<evidence type="ECO:0000256" key="5">
    <source>
        <dbReference type="ARBA" id="ARBA00023077"/>
    </source>
</evidence>
<keyword evidence="10" id="KW-0732">Signal</keyword>
<dbReference type="CDD" id="cd01347">
    <property type="entry name" value="ligand_gated_channel"/>
    <property type="match status" value="1"/>
</dbReference>
<evidence type="ECO:0000256" key="2">
    <source>
        <dbReference type="ARBA" id="ARBA00022448"/>
    </source>
</evidence>
<dbReference type="EMBL" id="CP011971">
    <property type="protein sequence ID" value="AMN45926.1"/>
    <property type="molecule type" value="Genomic_DNA"/>
</dbReference>
<keyword evidence="13" id="KW-0675">Receptor</keyword>
<sequence>MLYLRSAVVGALVVAGVHVAAAQDDHSPAEQSLVEQPMATLGHIVVTAAAPDSALTFTIDPRLPRQPVPASDGADYLKTIAGFTAVRNGGTNGDPVLRGMFGSRLNLLTNDGSMPGACPGRMDNTLSYVSPQTYDLLSVVKGPQTVLWGPGASAGTVRFERTPEPFEHAGLRAHANVLSGSYDRNDQMLDLTAGARYGYARLTANHSQADDYEDGNGNVVPSRWKKWNADVAFGWTPGEDTLLEFSIGGGDGEARYAGRSMDGSQFERNSYAVRFERRNPGGLLTEVTASAFLNDADHVMDNYSLRDPNPMSSMPMPRASNVDRRTYGGRVATTWGLANLDWTVGLDAQASRHRRRSATGRGMYASLPWTTDAEFSNVGAFGELTWRFAGKNRVIAGARGDRAEVTDERQIGAGMMAMPNPTAGVTRREILRGGFLRFEQDLNDMPVVWFAGIGHAERMPDYWELFSADRGPAGAMNAFTGIGPEKTTQLDLGIQYRGEHLDAWASAYAGRIDDYILFSYMRGGMMGTTSRVDSIDARTRGGEAGVEYRLRHHWTLGGTLAYAWGENRDANGALAQMPPLETRVSLAYDNAQWSFGALLRAVDRQSRVAIDQGNVVGRDLGPAAGFVVVSLNGGYHLSSHVQITAGIDNLLDRNYREHLNLAGSADFGYPADPVRIAEPGRSAWVRMNLTFK</sequence>
<dbReference type="InterPro" id="IPR000531">
    <property type="entry name" value="Beta-barrel_TonB"/>
</dbReference>
<dbReference type="PANTHER" id="PTHR30069:SF49">
    <property type="entry name" value="OUTER MEMBRANE PROTEIN C"/>
    <property type="match status" value="1"/>
</dbReference>
<feature type="chain" id="PRO_5007448176" evidence="10">
    <location>
        <begin position="23"/>
        <end position="692"/>
    </location>
</feature>
<dbReference type="InterPro" id="IPR039426">
    <property type="entry name" value="TonB-dep_rcpt-like"/>
</dbReference>
<keyword evidence="2 8" id="KW-0813">Transport</keyword>
<evidence type="ECO:0000256" key="4">
    <source>
        <dbReference type="ARBA" id="ARBA00022692"/>
    </source>
</evidence>
<evidence type="ECO:0000256" key="9">
    <source>
        <dbReference type="RuleBase" id="RU003357"/>
    </source>
</evidence>
<dbReference type="OrthoDB" id="5332150at2"/>
<dbReference type="GO" id="GO:0009279">
    <property type="term" value="C:cell outer membrane"/>
    <property type="evidence" value="ECO:0007669"/>
    <property type="project" value="UniProtKB-SubCell"/>
</dbReference>
<evidence type="ECO:0000256" key="1">
    <source>
        <dbReference type="ARBA" id="ARBA00004571"/>
    </source>
</evidence>
<protein>
    <submittedName>
        <fullName evidence="13">TonB-dependent receptor</fullName>
    </submittedName>
</protein>
<dbReference type="InterPro" id="IPR010100">
    <property type="entry name" value="TonB-dep_Cu_rcpt"/>
</dbReference>
<reference evidence="13 14" key="1">
    <citation type="submission" date="2015-06" db="EMBL/GenBank/DDBJ databases">
        <title>A Comprehensive Approach to Explore the Metabolic and Phylogenetic Diversity of Bacterial Steroid Degradation in the Environment: Testosterone as an Example.</title>
        <authorList>
            <person name="Yang F.-C."/>
            <person name="Chen Y.-L."/>
            <person name="Yu C.-P."/>
            <person name="Tang S.-L."/>
            <person name="Wang P.-H."/>
            <person name="Ismail W."/>
            <person name="Wang C.-H."/>
            <person name="Yang C.-Y."/>
            <person name="Chiang Y.-R."/>
        </authorList>
    </citation>
    <scope>NUCLEOTIDE SEQUENCE [LARGE SCALE GENOMIC DNA]</scope>
    <source>
        <strain evidence="13 14">DSM 18526</strain>
    </source>
</reference>
<evidence type="ECO:0000313" key="14">
    <source>
        <dbReference type="Proteomes" id="UP000070250"/>
    </source>
</evidence>
<dbReference type="AlphaFoldDB" id="A0A127F653"/>
<dbReference type="SUPFAM" id="SSF56935">
    <property type="entry name" value="Porins"/>
    <property type="match status" value="1"/>
</dbReference>
<proteinExistence type="inferred from homology"/>
<dbReference type="GO" id="GO:0044718">
    <property type="term" value="P:siderophore transmembrane transport"/>
    <property type="evidence" value="ECO:0007669"/>
    <property type="project" value="TreeGrafter"/>
</dbReference>
<dbReference type="Proteomes" id="UP000070250">
    <property type="component" value="Chromosome"/>
</dbReference>
<gene>
    <name evidence="13" type="ORF">ACG33_02125</name>
</gene>
<dbReference type="Pfam" id="PF00593">
    <property type="entry name" value="TonB_dep_Rec_b-barrel"/>
    <property type="match status" value="1"/>
</dbReference>
<dbReference type="NCBIfam" id="TIGR01778">
    <property type="entry name" value="TonB-copper"/>
    <property type="match status" value="1"/>
</dbReference>
<dbReference type="PANTHER" id="PTHR30069">
    <property type="entry name" value="TONB-DEPENDENT OUTER MEMBRANE RECEPTOR"/>
    <property type="match status" value="1"/>
</dbReference>
<accession>A0A127F653</accession>
<dbReference type="InterPro" id="IPR037066">
    <property type="entry name" value="Plug_dom_sf"/>
</dbReference>
<dbReference type="PATRIC" id="fig|465721.4.peg.463"/>
<dbReference type="PROSITE" id="PS52016">
    <property type="entry name" value="TONB_DEPENDENT_REC_3"/>
    <property type="match status" value="1"/>
</dbReference>
<feature type="domain" description="TonB-dependent receptor-like beta-barrel" evidence="11">
    <location>
        <begin position="206"/>
        <end position="650"/>
    </location>
</feature>
<evidence type="ECO:0000256" key="3">
    <source>
        <dbReference type="ARBA" id="ARBA00022452"/>
    </source>
</evidence>
<keyword evidence="14" id="KW-1185">Reference proteome</keyword>
<dbReference type="STRING" id="465721.ACG33_02125"/>
<keyword evidence="4 8" id="KW-0812">Transmembrane</keyword>
<organism evidence="13 14">
    <name type="scientific">Steroidobacter denitrificans</name>
    <dbReference type="NCBI Taxonomy" id="465721"/>
    <lineage>
        <taxon>Bacteria</taxon>
        <taxon>Pseudomonadati</taxon>
        <taxon>Pseudomonadota</taxon>
        <taxon>Gammaproteobacteria</taxon>
        <taxon>Steroidobacterales</taxon>
        <taxon>Steroidobacteraceae</taxon>
        <taxon>Steroidobacter</taxon>
    </lineage>
</organism>
<evidence type="ECO:0000256" key="8">
    <source>
        <dbReference type="PROSITE-ProRule" id="PRU01360"/>
    </source>
</evidence>
<evidence type="ECO:0000256" key="7">
    <source>
        <dbReference type="ARBA" id="ARBA00023237"/>
    </source>
</evidence>
<name>A0A127F653_STEDE</name>
<dbReference type="InterPro" id="IPR036942">
    <property type="entry name" value="Beta-barrel_TonB_sf"/>
</dbReference>
<evidence type="ECO:0000259" key="12">
    <source>
        <dbReference type="Pfam" id="PF07715"/>
    </source>
</evidence>
<dbReference type="KEGG" id="sdf:ACG33_02125"/>
<keyword evidence="5 9" id="KW-0798">TonB box</keyword>
<dbReference type="Pfam" id="PF07715">
    <property type="entry name" value="Plug"/>
    <property type="match status" value="1"/>
</dbReference>
<keyword evidence="3 8" id="KW-1134">Transmembrane beta strand</keyword>
<evidence type="ECO:0000259" key="11">
    <source>
        <dbReference type="Pfam" id="PF00593"/>
    </source>
</evidence>
<dbReference type="InterPro" id="IPR012910">
    <property type="entry name" value="Plug_dom"/>
</dbReference>
<keyword evidence="6 8" id="KW-0472">Membrane</keyword>
<keyword evidence="7 8" id="KW-0998">Cell outer membrane</keyword>
<evidence type="ECO:0000313" key="13">
    <source>
        <dbReference type="EMBL" id="AMN45926.1"/>
    </source>
</evidence>
<dbReference type="Gene3D" id="2.40.170.20">
    <property type="entry name" value="TonB-dependent receptor, beta-barrel domain"/>
    <property type="match status" value="1"/>
</dbReference>
<feature type="domain" description="TonB-dependent receptor plug" evidence="12">
    <location>
        <begin position="69"/>
        <end position="156"/>
    </location>
</feature>
<comment type="similarity">
    <text evidence="8 9">Belongs to the TonB-dependent receptor family.</text>
</comment>
<evidence type="ECO:0000256" key="6">
    <source>
        <dbReference type="ARBA" id="ARBA00023136"/>
    </source>
</evidence>
<feature type="signal peptide" evidence="10">
    <location>
        <begin position="1"/>
        <end position="22"/>
    </location>
</feature>
<comment type="subcellular location">
    <subcellularLocation>
        <location evidence="1 8">Cell outer membrane</location>
        <topology evidence="1 8">Multi-pass membrane protein</topology>
    </subcellularLocation>
</comment>